<accession>A0A8X6SF49</accession>
<dbReference type="InterPro" id="IPR036397">
    <property type="entry name" value="RNaseH_sf"/>
</dbReference>
<sequence>MRESIRMCNAQTPQKPTVKVLTVSSALYYTLLAIKIATPRRRHATDVKRQEEVIVQPRHEPRVKNWVFCKITSVCTSSSTKFAAAWTLSLETMAAATLDAASPEGASSMHQDSRIHVWRHRGERTLAAIIRHRHTGPPSGVMVRSAIGYTSRSSLVRIDGTLNSARYISCVLRPVALSFIRALRNPTSQQDNARAHIASIIRCCPGLNVPQISRQ</sequence>
<evidence type="ECO:0000313" key="2">
    <source>
        <dbReference type="Proteomes" id="UP000887159"/>
    </source>
</evidence>
<comment type="caution">
    <text evidence="1">The sequence shown here is derived from an EMBL/GenBank/DDBJ whole genome shotgun (WGS) entry which is preliminary data.</text>
</comment>
<keyword evidence="2" id="KW-1185">Reference proteome</keyword>
<protein>
    <submittedName>
        <fullName evidence="1">Uncharacterized protein</fullName>
    </submittedName>
</protein>
<organism evidence="1 2">
    <name type="scientific">Trichonephila clavipes</name>
    <name type="common">Golden silk orbweaver</name>
    <name type="synonym">Nephila clavipes</name>
    <dbReference type="NCBI Taxonomy" id="2585209"/>
    <lineage>
        <taxon>Eukaryota</taxon>
        <taxon>Metazoa</taxon>
        <taxon>Ecdysozoa</taxon>
        <taxon>Arthropoda</taxon>
        <taxon>Chelicerata</taxon>
        <taxon>Arachnida</taxon>
        <taxon>Araneae</taxon>
        <taxon>Araneomorphae</taxon>
        <taxon>Entelegynae</taxon>
        <taxon>Araneoidea</taxon>
        <taxon>Nephilidae</taxon>
        <taxon>Trichonephila</taxon>
    </lineage>
</organism>
<dbReference type="GO" id="GO:0003676">
    <property type="term" value="F:nucleic acid binding"/>
    <property type="evidence" value="ECO:0007669"/>
    <property type="project" value="InterPro"/>
</dbReference>
<dbReference type="AlphaFoldDB" id="A0A8X6SF49"/>
<evidence type="ECO:0000313" key="1">
    <source>
        <dbReference type="EMBL" id="GFY10240.1"/>
    </source>
</evidence>
<proteinExistence type="predicted"/>
<dbReference type="Proteomes" id="UP000887159">
    <property type="component" value="Unassembled WGS sequence"/>
</dbReference>
<gene>
    <name evidence="1" type="primary">NCL1_59270</name>
    <name evidence="1" type="ORF">TNCV_2629191</name>
</gene>
<reference evidence="1" key="1">
    <citation type="submission" date="2020-08" db="EMBL/GenBank/DDBJ databases">
        <title>Multicomponent nature underlies the extraordinary mechanical properties of spider dragline silk.</title>
        <authorList>
            <person name="Kono N."/>
            <person name="Nakamura H."/>
            <person name="Mori M."/>
            <person name="Yoshida Y."/>
            <person name="Ohtoshi R."/>
            <person name="Malay A.D."/>
            <person name="Moran D.A.P."/>
            <person name="Tomita M."/>
            <person name="Numata K."/>
            <person name="Arakawa K."/>
        </authorList>
    </citation>
    <scope>NUCLEOTIDE SEQUENCE</scope>
</reference>
<dbReference type="Gene3D" id="3.30.420.10">
    <property type="entry name" value="Ribonuclease H-like superfamily/Ribonuclease H"/>
    <property type="match status" value="1"/>
</dbReference>
<dbReference type="EMBL" id="BMAU01021296">
    <property type="protein sequence ID" value="GFY10240.1"/>
    <property type="molecule type" value="Genomic_DNA"/>
</dbReference>
<name>A0A8X6SF49_TRICX</name>